<dbReference type="Gene3D" id="3.50.4.10">
    <property type="entry name" value="Hepatocyte Growth Factor"/>
    <property type="match status" value="1"/>
</dbReference>
<name>A0AAD9UZK7_ACRCE</name>
<gene>
    <name evidence="2" type="ORF">P5673_022623</name>
</gene>
<sequence>MRRLSKKTIVSTSQQNVASFICAITIVVVTSLKICASERDCGETKSSVMHYALLEHAYKRSIVQEYPACIKSCMKDPSCKSCNYHLTTQQCELNNKTREMAPDKYVRKDYSIYTEMLNL</sequence>
<proteinExistence type="predicted"/>
<dbReference type="AlphaFoldDB" id="A0AAD9UZK7"/>
<reference evidence="2" key="1">
    <citation type="journal article" date="2023" name="G3 (Bethesda)">
        <title>Whole genome assembly and annotation of the endangered Caribbean coral Acropora cervicornis.</title>
        <authorList>
            <person name="Selwyn J.D."/>
            <person name="Vollmer S.V."/>
        </authorList>
    </citation>
    <scope>NUCLEOTIDE SEQUENCE</scope>
    <source>
        <strain evidence="2">K2</strain>
    </source>
</reference>
<evidence type="ECO:0000259" key="1">
    <source>
        <dbReference type="PROSITE" id="PS50948"/>
    </source>
</evidence>
<organism evidence="2 3">
    <name type="scientific">Acropora cervicornis</name>
    <name type="common">Staghorn coral</name>
    <dbReference type="NCBI Taxonomy" id="6130"/>
    <lineage>
        <taxon>Eukaryota</taxon>
        <taxon>Metazoa</taxon>
        <taxon>Cnidaria</taxon>
        <taxon>Anthozoa</taxon>
        <taxon>Hexacorallia</taxon>
        <taxon>Scleractinia</taxon>
        <taxon>Astrocoeniina</taxon>
        <taxon>Acroporidae</taxon>
        <taxon>Acropora</taxon>
    </lineage>
</organism>
<protein>
    <recommendedName>
        <fullName evidence="1">Apple domain-containing protein</fullName>
    </recommendedName>
</protein>
<reference evidence="2" key="2">
    <citation type="journal article" date="2023" name="Science">
        <title>Genomic signatures of disease resistance in endangered staghorn corals.</title>
        <authorList>
            <person name="Vollmer S.V."/>
            <person name="Selwyn J.D."/>
            <person name="Despard B.A."/>
            <person name="Roesel C.L."/>
        </authorList>
    </citation>
    <scope>NUCLEOTIDE SEQUENCE</scope>
    <source>
        <strain evidence="2">K2</strain>
    </source>
</reference>
<dbReference type="PROSITE" id="PS50948">
    <property type="entry name" value="PAN"/>
    <property type="match status" value="1"/>
</dbReference>
<keyword evidence="3" id="KW-1185">Reference proteome</keyword>
<dbReference type="InterPro" id="IPR003609">
    <property type="entry name" value="Pan_app"/>
</dbReference>
<feature type="domain" description="Apple" evidence="1">
    <location>
        <begin position="35"/>
        <end position="117"/>
    </location>
</feature>
<evidence type="ECO:0000313" key="2">
    <source>
        <dbReference type="EMBL" id="KAK2555602.1"/>
    </source>
</evidence>
<comment type="caution">
    <text evidence="2">The sequence shown here is derived from an EMBL/GenBank/DDBJ whole genome shotgun (WGS) entry which is preliminary data.</text>
</comment>
<dbReference type="Pfam" id="PF00024">
    <property type="entry name" value="PAN_1"/>
    <property type="match status" value="1"/>
</dbReference>
<accession>A0AAD9UZK7</accession>
<dbReference type="EMBL" id="JARQWQ010000061">
    <property type="protein sequence ID" value="KAK2555602.1"/>
    <property type="molecule type" value="Genomic_DNA"/>
</dbReference>
<dbReference type="SUPFAM" id="SSF57414">
    <property type="entry name" value="Hairpin loop containing domain-like"/>
    <property type="match status" value="1"/>
</dbReference>
<dbReference type="Proteomes" id="UP001249851">
    <property type="component" value="Unassembled WGS sequence"/>
</dbReference>
<evidence type="ECO:0000313" key="3">
    <source>
        <dbReference type="Proteomes" id="UP001249851"/>
    </source>
</evidence>